<dbReference type="Proteomes" id="UP000316429">
    <property type="component" value="Unassembled WGS sequence"/>
</dbReference>
<dbReference type="PROSITE" id="PS01124">
    <property type="entry name" value="HTH_ARAC_FAMILY_2"/>
    <property type="match status" value="1"/>
</dbReference>
<keyword evidence="6" id="KW-1185">Reference proteome</keyword>
<dbReference type="GO" id="GO:0043565">
    <property type="term" value="F:sequence-specific DNA binding"/>
    <property type="evidence" value="ECO:0007669"/>
    <property type="project" value="InterPro"/>
</dbReference>
<sequence length="321" mass="35924">MSDLRKHKIWSEDHLEMQTFSEAVFRPSLFESLEKPGPFDITANIAAIQEMTIWQIRSMSGYRVRYGCPHQHQVEIHFIETGQFVFRAAGEEIVATAGSAVLLKDTRKIETVASPNSAKLAMVVPFNQVAHNLNRSHGSAGRGLGEFRSLVGPDVTGIDIIQRIATHLLYGIDPADDPADAEGAPALVHDALIMMFASLWPRTTAGERTTLPRPLERAINWLDQHAHEDISIEQLARRAGASIRTLQNSFRQHLSTTPNAYLLQLRLSRVHEDLLHGPADQTIEAIASRWGFKHMGYFAARYRELYGTSPSDTRKARPSNE</sequence>
<evidence type="ECO:0000259" key="4">
    <source>
        <dbReference type="PROSITE" id="PS01124"/>
    </source>
</evidence>
<keyword evidence="2" id="KW-0238">DNA-binding</keyword>
<dbReference type="Pfam" id="PF14525">
    <property type="entry name" value="AraC_binding_2"/>
    <property type="match status" value="1"/>
</dbReference>
<dbReference type="AlphaFoldDB" id="A0A504TRX1"/>
<evidence type="ECO:0000313" key="6">
    <source>
        <dbReference type="Proteomes" id="UP000316429"/>
    </source>
</evidence>
<reference evidence="5 6" key="1">
    <citation type="submission" date="2019-06" db="EMBL/GenBank/DDBJ databases">
        <title>Rhizobium sp. CL12 isolated from roots of soybean.</title>
        <authorList>
            <person name="Wang C."/>
        </authorList>
    </citation>
    <scope>NUCLEOTIDE SEQUENCE [LARGE SCALE GENOMIC DNA]</scope>
    <source>
        <strain evidence="5 6">CL12</strain>
    </source>
</reference>
<organism evidence="5 6">
    <name type="scientific">Rhizobium glycinendophyticum</name>
    <dbReference type="NCBI Taxonomy" id="2589807"/>
    <lineage>
        <taxon>Bacteria</taxon>
        <taxon>Pseudomonadati</taxon>
        <taxon>Pseudomonadota</taxon>
        <taxon>Alphaproteobacteria</taxon>
        <taxon>Hyphomicrobiales</taxon>
        <taxon>Rhizobiaceae</taxon>
        <taxon>Rhizobium/Agrobacterium group</taxon>
        <taxon>Rhizobium</taxon>
    </lineage>
</organism>
<dbReference type="RefSeq" id="WP_140831689.1">
    <property type="nucleotide sequence ID" value="NZ_VFYP01000005.1"/>
</dbReference>
<evidence type="ECO:0000313" key="5">
    <source>
        <dbReference type="EMBL" id="TPP05498.1"/>
    </source>
</evidence>
<dbReference type="GO" id="GO:0003700">
    <property type="term" value="F:DNA-binding transcription factor activity"/>
    <property type="evidence" value="ECO:0007669"/>
    <property type="project" value="InterPro"/>
</dbReference>
<evidence type="ECO:0000256" key="3">
    <source>
        <dbReference type="ARBA" id="ARBA00023163"/>
    </source>
</evidence>
<dbReference type="InterPro" id="IPR050204">
    <property type="entry name" value="AraC_XylS_family_regulators"/>
</dbReference>
<keyword evidence="3" id="KW-0804">Transcription</keyword>
<dbReference type="OrthoDB" id="7285481at2"/>
<keyword evidence="1" id="KW-0805">Transcription regulation</keyword>
<dbReference type="InterPro" id="IPR009057">
    <property type="entry name" value="Homeodomain-like_sf"/>
</dbReference>
<proteinExistence type="predicted"/>
<dbReference type="InterPro" id="IPR035418">
    <property type="entry name" value="AraC-bd_2"/>
</dbReference>
<dbReference type="SMART" id="SM00342">
    <property type="entry name" value="HTH_ARAC"/>
    <property type="match status" value="1"/>
</dbReference>
<dbReference type="Gene3D" id="1.10.10.60">
    <property type="entry name" value="Homeodomain-like"/>
    <property type="match status" value="1"/>
</dbReference>
<comment type="caution">
    <text evidence="5">The sequence shown here is derived from an EMBL/GenBank/DDBJ whole genome shotgun (WGS) entry which is preliminary data.</text>
</comment>
<dbReference type="EMBL" id="VFYP01000005">
    <property type="protein sequence ID" value="TPP05498.1"/>
    <property type="molecule type" value="Genomic_DNA"/>
</dbReference>
<accession>A0A504TRX1</accession>
<evidence type="ECO:0000256" key="1">
    <source>
        <dbReference type="ARBA" id="ARBA00023015"/>
    </source>
</evidence>
<dbReference type="PANTHER" id="PTHR46796:SF12">
    <property type="entry name" value="HTH-TYPE DNA-BINDING TRANSCRIPTIONAL ACTIVATOR EUTR"/>
    <property type="match status" value="1"/>
</dbReference>
<dbReference type="InterPro" id="IPR018062">
    <property type="entry name" value="HTH_AraC-typ_CS"/>
</dbReference>
<evidence type="ECO:0000256" key="2">
    <source>
        <dbReference type="ARBA" id="ARBA00023125"/>
    </source>
</evidence>
<dbReference type="PROSITE" id="PS00041">
    <property type="entry name" value="HTH_ARAC_FAMILY_1"/>
    <property type="match status" value="1"/>
</dbReference>
<name>A0A504TRX1_9HYPH</name>
<dbReference type="PANTHER" id="PTHR46796">
    <property type="entry name" value="HTH-TYPE TRANSCRIPTIONAL ACTIVATOR RHAS-RELATED"/>
    <property type="match status" value="1"/>
</dbReference>
<feature type="domain" description="HTH araC/xylS-type" evidence="4">
    <location>
        <begin position="216"/>
        <end position="316"/>
    </location>
</feature>
<gene>
    <name evidence="5" type="ORF">FJQ55_21045</name>
</gene>
<dbReference type="InterPro" id="IPR018060">
    <property type="entry name" value="HTH_AraC"/>
</dbReference>
<protein>
    <submittedName>
        <fullName evidence="5">AraC family transcriptional regulator</fullName>
    </submittedName>
</protein>
<dbReference type="Pfam" id="PF12833">
    <property type="entry name" value="HTH_18"/>
    <property type="match status" value="1"/>
</dbReference>
<dbReference type="SUPFAM" id="SSF46689">
    <property type="entry name" value="Homeodomain-like"/>
    <property type="match status" value="2"/>
</dbReference>